<comment type="caution">
    <text evidence="5">The sequence shown here is derived from an EMBL/GenBank/DDBJ whole genome shotgun (WGS) entry which is preliminary data.</text>
</comment>
<dbReference type="GO" id="GO:0004252">
    <property type="term" value="F:serine-type endopeptidase activity"/>
    <property type="evidence" value="ECO:0007669"/>
    <property type="project" value="InterPro"/>
</dbReference>
<evidence type="ECO:0000259" key="4">
    <source>
        <dbReference type="PROSITE" id="PS50240"/>
    </source>
</evidence>
<dbReference type="Proteomes" id="UP000440578">
    <property type="component" value="Unassembled WGS sequence"/>
</dbReference>
<keyword evidence="6" id="KW-1185">Reference proteome</keyword>
<keyword evidence="3" id="KW-0720">Serine protease</keyword>
<keyword evidence="1" id="KW-1015">Disulfide bond</keyword>
<dbReference type="GO" id="GO:0006508">
    <property type="term" value="P:proteolysis"/>
    <property type="evidence" value="ECO:0007669"/>
    <property type="project" value="UniProtKB-KW"/>
</dbReference>
<keyword evidence="3" id="KW-0645">Protease</keyword>
<organism evidence="5 6">
    <name type="scientific">Amphibalanus amphitrite</name>
    <name type="common">Striped barnacle</name>
    <name type="synonym">Balanus amphitrite</name>
    <dbReference type="NCBI Taxonomy" id="1232801"/>
    <lineage>
        <taxon>Eukaryota</taxon>
        <taxon>Metazoa</taxon>
        <taxon>Ecdysozoa</taxon>
        <taxon>Arthropoda</taxon>
        <taxon>Crustacea</taxon>
        <taxon>Multicrustacea</taxon>
        <taxon>Cirripedia</taxon>
        <taxon>Thoracica</taxon>
        <taxon>Thoracicalcarea</taxon>
        <taxon>Balanomorpha</taxon>
        <taxon>Balanoidea</taxon>
        <taxon>Balanidae</taxon>
        <taxon>Amphibalaninae</taxon>
        <taxon>Amphibalanus</taxon>
    </lineage>
</organism>
<accession>A0A6A4VHI9</accession>
<evidence type="ECO:0000256" key="2">
    <source>
        <dbReference type="ARBA" id="ARBA00024195"/>
    </source>
</evidence>
<dbReference type="FunFam" id="2.40.10.10:FF:000002">
    <property type="entry name" value="Transmembrane protease serine"/>
    <property type="match status" value="1"/>
</dbReference>
<dbReference type="InterPro" id="IPR001314">
    <property type="entry name" value="Peptidase_S1A"/>
</dbReference>
<dbReference type="SUPFAM" id="SSF50494">
    <property type="entry name" value="Trypsin-like serine proteases"/>
    <property type="match status" value="1"/>
</dbReference>
<dbReference type="InterPro" id="IPR043504">
    <property type="entry name" value="Peptidase_S1_PA_chymotrypsin"/>
</dbReference>
<dbReference type="Gene3D" id="2.40.10.10">
    <property type="entry name" value="Trypsin-like serine proteases"/>
    <property type="match status" value="2"/>
</dbReference>
<dbReference type="CDD" id="cd00190">
    <property type="entry name" value="Tryp_SPc"/>
    <property type="match status" value="1"/>
</dbReference>
<evidence type="ECO:0000313" key="6">
    <source>
        <dbReference type="Proteomes" id="UP000440578"/>
    </source>
</evidence>
<dbReference type="InterPro" id="IPR051487">
    <property type="entry name" value="Ser/Thr_Proteases_Immune/Dev"/>
</dbReference>
<evidence type="ECO:0000256" key="3">
    <source>
        <dbReference type="RuleBase" id="RU363034"/>
    </source>
</evidence>
<sequence>MVLLDIWDLYEGRYKLHCGATLIDHMHVLTAAHCLNKGQLQDDIAILRLTMFVPYTSLVQPICLPRSDTGDLENHTVIAAGWGLTADGSFSDKLRSVAIKGRNLRECEKRYLAIASEQFPGGFGDTKLCAGSPMAGEDACQGDSGGPLVIVDSEGYRYLVGIVSSGHPRCGDSQYPGIYTRVSSYLGWIKQHTTFGIKPFTTDTTSAISCQPNKPQK</sequence>
<dbReference type="PROSITE" id="PS00134">
    <property type="entry name" value="TRYPSIN_HIS"/>
    <property type="match status" value="1"/>
</dbReference>
<dbReference type="InterPro" id="IPR001254">
    <property type="entry name" value="Trypsin_dom"/>
</dbReference>
<feature type="domain" description="Peptidase S1" evidence="4">
    <location>
        <begin position="1"/>
        <end position="194"/>
    </location>
</feature>
<dbReference type="InterPro" id="IPR018114">
    <property type="entry name" value="TRYPSIN_HIS"/>
</dbReference>
<dbReference type="EMBL" id="VIIS01001746">
    <property type="protein sequence ID" value="KAF0293455.1"/>
    <property type="molecule type" value="Genomic_DNA"/>
</dbReference>
<dbReference type="PROSITE" id="PS00135">
    <property type="entry name" value="TRYPSIN_SER"/>
    <property type="match status" value="1"/>
</dbReference>
<dbReference type="SMART" id="SM00020">
    <property type="entry name" value="Tryp_SPc"/>
    <property type="match status" value="1"/>
</dbReference>
<gene>
    <name evidence="5" type="primary">CFB_0</name>
    <name evidence="5" type="ORF">FJT64_008743</name>
</gene>
<evidence type="ECO:0000256" key="1">
    <source>
        <dbReference type="ARBA" id="ARBA00023157"/>
    </source>
</evidence>
<evidence type="ECO:0000313" key="5">
    <source>
        <dbReference type="EMBL" id="KAF0293455.1"/>
    </source>
</evidence>
<dbReference type="Pfam" id="PF00089">
    <property type="entry name" value="Trypsin"/>
    <property type="match status" value="1"/>
</dbReference>
<proteinExistence type="inferred from homology"/>
<dbReference type="OrthoDB" id="5565075at2759"/>
<dbReference type="PROSITE" id="PS50240">
    <property type="entry name" value="TRYPSIN_DOM"/>
    <property type="match status" value="1"/>
</dbReference>
<comment type="similarity">
    <text evidence="2">Belongs to the peptidase S1 family. CLIP subfamily.</text>
</comment>
<dbReference type="PANTHER" id="PTHR24256">
    <property type="entry name" value="TRYPTASE-RELATED"/>
    <property type="match status" value="1"/>
</dbReference>
<dbReference type="AlphaFoldDB" id="A0A6A4VHI9"/>
<dbReference type="PRINTS" id="PR00722">
    <property type="entry name" value="CHYMOTRYPSIN"/>
</dbReference>
<dbReference type="InterPro" id="IPR009003">
    <property type="entry name" value="Peptidase_S1_PA"/>
</dbReference>
<keyword evidence="3" id="KW-0378">Hydrolase</keyword>
<dbReference type="InterPro" id="IPR033116">
    <property type="entry name" value="TRYPSIN_SER"/>
</dbReference>
<reference evidence="5 6" key="1">
    <citation type="submission" date="2019-07" db="EMBL/GenBank/DDBJ databases">
        <title>Draft genome assembly of a fouling barnacle, Amphibalanus amphitrite (Darwin, 1854): The first reference genome for Thecostraca.</title>
        <authorList>
            <person name="Kim W."/>
        </authorList>
    </citation>
    <scope>NUCLEOTIDE SEQUENCE [LARGE SCALE GENOMIC DNA]</scope>
    <source>
        <strain evidence="5">SNU_AA5</strain>
        <tissue evidence="5">Soma without cirri and trophi</tissue>
    </source>
</reference>
<protein>
    <submittedName>
        <fullName evidence="5">Clotting factor B</fullName>
    </submittedName>
</protein>
<name>A0A6A4VHI9_AMPAM</name>